<feature type="transmembrane region" description="Helical" evidence="2">
    <location>
        <begin position="171"/>
        <end position="195"/>
    </location>
</feature>
<dbReference type="EMBL" id="CP134190">
    <property type="protein sequence ID" value="WPB06225.1"/>
    <property type="molecule type" value="Genomic_DNA"/>
</dbReference>
<evidence type="ECO:0000313" key="4">
    <source>
        <dbReference type="EMBL" id="WPB06225.1"/>
    </source>
</evidence>
<evidence type="ECO:0000256" key="1">
    <source>
        <dbReference type="SAM" id="MobiDB-lite"/>
    </source>
</evidence>
<keyword evidence="2" id="KW-0472">Membrane</keyword>
<feature type="transmembrane region" description="Helical" evidence="2">
    <location>
        <begin position="57"/>
        <end position="80"/>
    </location>
</feature>
<feature type="transmembrane region" description="Helical" evidence="2">
    <location>
        <begin position="146"/>
        <end position="164"/>
    </location>
</feature>
<evidence type="ECO:0000313" key="6">
    <source>
        <dbReference type="Proteomes" id="UP001302367"/>
    </source>
</evidence>
<feature type="transmembrane region" description="Helical" evidence="2">
    <location>
        <begin position="535"/>
        <end position="555"/>
    </location>
</feature>
<feature type="transmembrane region" description="Helical" evidence="2">
    <location>
        <begin position="1159"/>
        <end position="1179"/>
    </location>
</feature>
<feature type="transmembrane region" description="Helical" evidence="2">
    <location>
        <begin position="101"/>
        <end position="122"/>
    </location>
</feature>
<accession>A0A2G5HIB8</accession>
<dbReference type="Proteomes" id="UP000230605">
    <property type="component" value="Chromosome 7"/>
</dbReference>
<protein>
    <submittedName>
        <fullName evidence="3">Uncharacterized protein</fullName>
    </submittedName>
</protein>
<sequence length="1273" mass="141859">MRLFRSITGNSGSFGGWTKSKSRGGVRTKQPDVVVRAIQDDGREEHSGSWTPPTFKVWYLATLIVLTWILIAVIAWLLVVSNREQGIIFAANINELPLSKSFTYLYLPTIISVFYGFLWTWLDLDIKRLEPYFQMSKDGGASGDNSINLAYPLQFLLTIPFSALKRSQWNVFVGSLVIIAVIWGLTPIQSGIFAVRTITMHESVPGVYSTAYIPLSQQGNTSSIYAQSVYNIAWLNETLPPFMTKDYVLSPFKAISGSKHEGVNTTFTGLTTAYSVDLSCEEATFWNNSGGYYYNSTGGCSMQAPTFRPFGGNDTNRPFDTLYAGYQNREGFAQYYLEGYCDERFFHLFFVRWSKVTQAYIQTPMNTGSMEPFQAENDTSLFCQASYYQQQVNATISVPSNAVIEANPIGVKLPLPADLFNISSFEWAMNSGQEQVATRGEWPTTSFPDQKSQLLDMPINLDWLPRMAPFAIATNKLSAEEYLDPENLRQSYESAYRLLFSRQVVDLLKVEINETTQTHGAYKYVTQAVIVVPGFAYAALAVLGLVMLLAVWFTLSGPRRANKLRYDPATIGALMDLTAGDSSTAATFASHDRNDEDHLKEALSKRTFVLDDTVASHSDAHVRLHEVNVEPSPMAIERPSSENYGIRPLEMKAYIGAIFLTLQCAAVVNFAVLFAKARKTHGLALPSTSTFVRQLLENYVPIALATLIEPFWLILNRLVGLLQPFEEMRKGSATAQRSIDLDYSSLPPQFLFMRAIKARHFTKAAVCFMVLLANVLSVALSGLMYEGTNLITHTSGMIMPYLPSLVELRGTGPPFNGALRENSDGSGTVEPFYRAMSNVTADTPLPPWAGENIAYWPMDTAALSPSAHLEINTSALAAELVCYPLGAKNYVLDFAEDASSVNFNMPLQYSSSEIVTCSNFKSWTRAFGVSGLNSTSNPEPGRQALEMSAMLSTRSVYASELDVGQDTTDASDARDLFCRQHIVSGWLRADWRAKTSRRNSRGNYDFQADSLNSTFIICRPTILTGNASAIFDAAGRVTKELSADLITPNQTLFSDLIAQTNRFLVDSGATWHNDSFPSDYNNYLIEQARSATTKTLLNPEAPPPEATDAAEQYARVYNRLFPILVSTNHQYLFQHNEAGTSIQATIITPETRILFSTPAFVVVEAIFGLYILTTIIFYARRPWRILPRLPSTIASQIAFFAGSQSLRDMAEWRGDRRQGRKAWRWGFGEYVAVDGSVRLGIEREPLVKRMYSGNDGRYSEEPPPYEEDGVNYR</sequence>
<dbReference type="OrthoDB" id="3248909at2759"/>
<feature type="region of interest" description="Disordered" evidence="1">
    <location>
        <begin position="1253"/>
        <end position="1273"/>
    </location>
</feature>
<dbReference type="EMBL" id="LKMD01000106">
    <property type="protein sequence ID" value="PIA92301.1"/>
    <property type="molecule type" value="Genomic_DNA"/>
</dbReference>
<dbReference type="InterPro" id="IPR021840">
    <property type="entry name" value="DUF3433"/>
</dbReference>
<feature type="transmembrane region" description="Helical" evidence="2">
    <location>
        <begin position="699"/>
        <end position="719"/>
    </location>
</feature>
<reference evidence="3 5" key="1">
    <citation type="submission" date="2015-10" db="EMBL/GenBank/DDBJ databases">
        <title>The cercosporin biosynthetic gene cluster was horizontally transferred to several fungal lineages and shown to be expanded in Cercospora beticola based on microsynteny with recipient genomes.</title>
        <authorList>
            <person name="De Jonge R."/>
            <person name="Ebert M.K."/>
            <person name="Suttle J.C."/>
            <person name="Jurick Ii W.M."/>
            <person name="Secor G.A."/>
            <person name="Thomma B.P."/>
            <person name="Van De Peer Y."/>
            <person name="Bolton M.D."/>
        </authorList>
    </citation>
    <scope>NUCLEOTIDE SEQUENCE [LARGE SCALE GENOMIC DNA]</scope>
    <source>
        <strain evidence="3 5">09-40</strain>
    </source>
</reference>
<feature type="transmembrane region" description="Helical" evidence="2">
    <location>
        <begin position="653"/>
        <end position="675"/>
    </location>
</feature>
<gene>
    <name evidence="3" type="ORF">CB0940_09459</name>
    <name evidence="4" type="ORF">RHO25_010882</name>
</gene>
<dbReference type="PANTHER" id="PTHR37544:SF3">
    <property type="entry name" value="SPRAY"/>
    <property type="match status" value="1"/>
</dbReference>
<dbReference type="Pfam" id="PF11915">
    <property type="entry name" value="DUF3433"/>
    <property type="match status" value="2"/>
</dbReference>
<name>A0A2G5HIB8_CERBT</name>
<proteinExistence type="predicted"/>
<keyword evidence="2" id="KW-1133">Transmembrane helix</keyword>
<evidence type="ECO:0000313" key="3">
    <source>
        <dbReference type="EMBL" id="PIA92301.1"/>
    </source>
</evidence>
<feature type="compositionally biased region" description="Acidic residues" evidence="1">
    <location>
        <begin position="1263"/>
        <end position="1273"/>
    </location>
</feature>
<evidence type="ECO:0000256" key="2">
    <source>
        <dbReference type="SAM" id="Phobius"/>
    </source>
</evidence>
<evidence type="ECO:0000313" key="5">
    <source>
        <dbReference type="Proteomes" id="UP000230605"/>
    </source>
</evidence>
<organism evidence="3 5">
    <name type="scientific">Cercospora beticola</name>
    <name type="common">Sugarbeet leaf spot fungus</name>
    <dbReference type="NCBI Taxonomy" id="122368"/>
    <lineage>
        <taxon>Eukaryota</taxon>
        <taxon>Fungi</taxon>
        <taxon>Dikarya</taxon>
        <taxon>Ascomycota</taxon>
        <taxon>Pezizomycotina</taxon>
        <taxon>Dothideomycetes</taxon>
        <taxon>Dothideomycetidae</taxon>
        <taxon>Mycosphaerellales</taxon>
        <taxon>Mycosphaerellaceae</taxon>
        <taxon>Cercospora</taxon>
    </lineage>
</organism>
<reference evidence="4 6" key="2">
    <citation type="submission" date="2023-09" db="EMBL/GenBank/DDBJ databases">
        <title>Complete-Gapless Cercospora beticola genome.</title>
        <authorList>
            <person name="Wyatt N.A."/>
            <person name="Spanner R.E."/>
            <person name="Bolton M.D."/>
        </authorList>
    </citation>
    <scope>NUCLEOTIDE SEQUENCE [LARGE SCALE GENOMIC DNA]</scope>
    <source>
        <strain evidence="4">Cb09-40</strain>
    </source>
</reference>
<keyword evidence="6" id="KW-1185">Reference proteome</keyword>
<dbReference type="PANTHER" id="PTHR37544">
    <property type="entry name" value="SPRAY-RELATED"/>
    <property type="match status" value="1"/>
</dbReference>
<dbReference type="AlphaFoldDB" id="A0A2G5HIB8"/>
<dbReference type="Proteomes" id="UP001302367">
    <property type="component" value="Chromosome 7"/>
</dbReference>
<keyword evidence="2" id="KW-0812">Transmembrane</keyword>
<feature type="transmembrane region" description="Helical" evidence="2">
    <location>
        <begin position="764"/>
        <end position="785"/>
    </location>
</feature>